<feature type="region of interest" description="Disordered" evidence="1">
    <location>
        <begin position="62"/>
        <end position="89"/>
    </location>
</feature>
<gene>
    <name evidence="2" type="ORF">PV09_00133</name>
</gene>
<evidence type="ECO:0000256" key="1">
    <source>
        <dbReference type="SAM" id="MobiDB-lite"/>
    </source>
</evidence>
<protein>
    <submittedName>
        <fullName evidence="2">Uncharacterized protein</fullName>
    </submittedName>
</protein>
<sequence>MPRGITWNQEAHFQLLLALIGSGQDKNWNKDINSIIAAWPTYLGRAPSASALNQQITALRKQVRNNSSKNSSSFSSATTHASRKTSKCLSAPSAKRLAFGKDGQEPHHVNLIDDDDDDTYVKLEKREPHGTPKLSAHCHSFTELKPDRFFGKSSRGLPRATLSPSSGLLETLHKRSHEMIKDENEENTNLTTTSVNAYVNIRGEDTDLAMHLATKGHDEIFKETATLPRTLGLLNNDGTSAPNNSSIDTRALESKGSTFYYISSENED</sequence>
<feature type="compositionally biased region" description="Low complexity" evidence="1">
    <location>
        <begin position="65"/>
        <end position="76"/>
    </location>
</feature>
<dbReference type="HOGENOM" id="CLU_1039001_0_0_1"/>
<organism evidence="2 3">
    <name type="scientific">Verruconis gallopava</name>
    <dbReference type="NCBI Taxonomy" id="253628"/>
    <lineage>
        <taxon>Eukaryota</taxon>
        <taxon>Fungi</taxon>
        <taxon>Dikarya</taxon>
        <taxon>Ascomycota</taxon>
        <taxon>Pezizomycotina</taxon>
        <taxon>Dothideomycetes</taxon>
        <taxon>Pleosporomycetidae</taxon>
        <taxon>Venturiales</taxon>
        <taxon>Sympoventuriaceae</taxon>
        <taxon>Verruconis</taxon>
    </lineage>
</organism>
<dbReference type="Proteomes" id="UP000053259">
    <property type="component" value="Unassembled WGS sequence"/>
</dbReference>
<reference evidence="2 3" key="1">
    <citation type="submission" date="2015-01" db="EMBL/GenBank/DDBJ databases">
        <title>The Genome Sequence of Ochroconis gallopava CBS43764.</title>
        <authorList>
            <consortium name="The Broad Institute Genomics Platform"/>
            <person name="Cuomo C."/>
            <person name="de Hoog S."/>
            <person name="Gorbushina A."/>
            <person name="Stielow B."/>
            <person name="Teixiera M."/>
            <person name="Abouelleil A."/>
            <person name="Chapman S.B."/>
            <person name="Priest M."/>
            <person name="Young S.K."/>
            <person name="Wortman J."/>
            <person name="Nusbaum C."/>
            <person name="Birren B."/>
        </authorList>
    </citation>
    <scope>NUCLEOTIDE SEQUENCE [LARGE SCALE GENOMIC DNA]</scope>
    <source>
        <strain evidence="2 3">CBS 43764</strain>
    </source>
</reference>
<dbReference type="GeneID" id="27308106"/>
<evidence type="ECO:0000313" key="2">
    <source>
        <dbReference type="EMBL" id="KIW09205.1"/>
    </source>
</evidence>
<name>A0A0D2ARQ3_9PEZI</name>
<proteinExistence type="predicted"/>
<dbReference type="VEuPathDB" id="FungiDB:PV09_00133"/>
<accession>A0A0D2ARQ3</accession>
<keyword evidence="3" id="KW-1185">Reference proteome</keyword>
<dbReference type="RefSeq" id="XP_016219074.1">
    <property type="nucleotide sequence ID" value="XM_016352817.1"/>
</dbReference>
<evidence type="ECO:0000313" key="3">
    <source>
        <dbReference type="Proteomes" id="UP000053259"/>
    </source>
</evidence>
<dbReference type="EMBL" id="KN847529">
    <property type="protein sequence ID" value="KIW09205.1"/>
    <property type="molecule type" value="Genomic_DNA"/>
</dbReference>
<dbReference type="InParanoid" id="A0A0D2ARQ3"/>
<dbReference type="AlphaFoldDB" id="A0A0D2ARQ3"/>